<feature type="transmembrane region" description="Helical" evidence="1">
    <location>
        <begin position="266"/>
        <end position="287"/>
    </location>
</feature>
<dbReference type="PANTHER" id="PTHR36442">
    <property type="entry name" value="CYCLIC-DI-AMP PHOSPHODIESTERASE PGPH"/>
    <property type="match status" value="1"/>
</dbReference>
<dbReference type="InterPro" id="IPR052722">
    <property type="entry name" value="PgpH_phosphodiesterase"/>
</dbReference>
<dbReference type="OrthoDB" id="9806952at2"/>
<feature type="transmembrane region" description="Helical" evidence="1">
    <location>
        <begin position="406"/>
        <end position="425"/>
    </location>
</feature>
<dbReference type="CDD" id="cd00077">
    <property type="entry name" value="HDc"/>
    <property type="match status" value="1"/>
</dbReference>
<feature type="transmembrane region" description="Helical" evidence="1">
    <location>
        <begin position="23"/>
        <end position="49"/>
    </location>
</feature>
<dbReference type="Pfam" id="PF01966">
    <property type="entry name" value="HD"/>
    <property type="match status" value="1"/>
</dbReference>
<feature type="transmembrane region" description="Helical" evidence="1">
    <location>
        <begin position="377"/>
        <end position="394"/>
    </location>
</feature>
<dbReference type="PANTHER" id="PTHR36442:SF1">
    <property type="entry name" value="CYCLIC-DI-AMP PHOSPHODIESTERASE PGPH"/>
    <property type="match status" value="1"/>
</dbReference>
<dbReference type="AlphaFoldDB" id="A0A1E5L844"/>
<name>A0A1E5L844_9FIRM</name>
<keyword evidence="1" id="KW-0472">Membrane</keyword>
<evidence type="ECO:0000256" key="1">
    <source>
        <dbReference type="SAM" id="Phobius"/>
    </source>
</evidence>
<accession>A0A1E5L844</accession>
<protein>
    <recommendedName>
        <fullName evidence="2">HD domain-containing protein</fullName>
    </recommendedName>
</protein>
<dbReference type="SUPFAM" id="SSF109604">
    <property type="entry name" value="HD-domain/PDEase-like"/>
    <property type="match status" value="1"/>
</dbReference>
<keyword evidence="1" id="KW-1133">Transmembrane helix</keyword>
<proteinExistence type="predicted"/>
<dbReference type="RefSeq" id="WP_069701388.1">
    <property type="nucleotide sequence ID" value="NZ_MJAT01000006.1"/>
</dbReference>
<keyword evidence="4" id="KW-1185">Reference proteome</keyword>
<dbReference type="InterPro" id="IPR011624">
    <property type="entry name" value="Metal-dep_PHydrolase_7TM_extra"/>
</dbReference>
<feature type="domain" description="HD" evidence="2">
    <location>
        <begin position="491"/>
        <end position="634"/>
    </location>
</feature>
<dbReference type="Proteomes" id="UP000095255">
    <property type="component" value="Unassembled WGS sequence"/>
</dbReference>
<evidence type="ECO:0000259" key="2">
    <source>
        <dbReference type="PROSITE" id="PS51831"/>
    </source>
</evidence>
<organism evidence="3 4">
    <name type="scientific">Desulfuribacillus stibiiarsenatis</name>
    <dbReference type="NCBI Taxonomy" id="1390249"/>
    <lineage>
        <taxon>Bacteria</taxon>
        <taxon>Bacillati</taxon>
        <taxon>Bacillota</taxon>
        <taxon>Desulfuribacillia</taxon>
        <taxon>Desulfuribacillales</taxon>
        <taxon>Desulfuribacillaceae</taxon>
        <taxon>Desulfuribacillus</taxon>
    </lineage>
</organism>
<feature type="transmembrane region" description="Helical" evidence="1">
    <location>
        <begin position="299"/>
        <end position="325"/>
    </location>
</feature>
<dbReference type="EMBL" id="MJAT01000006">
    <property type="protein sequence ID" value="OEH86159.1"/>
    <property type="molecule type" value="Genomic_DNA"/>
</dbReference>
<gene>
    <name evidence="3" type="ORF">BHU72_11500</name>
</gene>
<dbReference type="STRING" id="1390249.BHU72_11500"/>
<evidence type="ECO:0000313" key="4">
    <source>
        <dbReference type="Proteomes" id="UP000095255"/>
    </source>
</evidence>
<feature type="transmembrane region" description="Helical" evidence="1">
    <location>
        <begin position="437"/>
        <end position="458"/>
    </location>
</feature>
<dbReference type="Pfam" id="PF07697">
    <property type="entry name" value="7TMR-HDED"/>
    <property type="match status" value="1"/>
</dbReference>
<reference evidence="3 4" key="1">
    <citation type="submission" date="2016-09" db="EMBL/GenBank/DDBJ databases">
        <title>Desulfuribacillus arsenicus sp. nov., an obligately anaerobic, dissimilatory arsenic- and antimonate-reducing bacterium isolated from anoxic sediments.</title>
        <authorList>
            <person name="Abin C.A."/>
            <person name="Hollibaugh J.T."/>
        </authorList>
    </citation>
    <scope>NUCLEOTIDE SEQUENCE [LARGE SCALE GENOMIC DNA]</scope>
    <source>
        <strain evidence="3 4">MLFW-2</strain>
    </source>
</reference>
<dbReference type="Pfam" id="PF07698">
    <property type="entry name" value="7TM-7TMR_HD"/>
    <property type="match status" value="1"/>
</dbReference>
<dbReference type="InterPro" id="IPR011621">
    <property type="entry name" value="Metal-dep_PHydrolase_7TM_intra"/>
</dbReference>
<dbReference type="InterPro" id="IPR003607">
    <property type="entry name" value="HD/PDEase_dom"/>
</dbReference>
<dbReference type="SMART" id="SM00471">
    <property type="entry name" value="HDc"/>
    <property type="match status" value="1"/>
</dbReference>
<dbReference type="InterPro" id="IPR006674">
    <property type="entry name" value="HD_domain"/>
</dbReference>
<evidence type="ECO:0000313" key="3">
    <source>
        <dbReference type="EMBL" id="OEH86159.1"/>
    </source>
</evidence>
<dbReference type="Gene3D" id="1.10.3210.10">
    <property type="entry name" value="Hypothetical protein af1432"/>
    <property type="match status" value="1"/>
</dbReference>
<sequence>MGNLLLRTWKHNVQKYKLQENIYVRYFLCALLVVVLFFILLSGTSTVYYDLKVNDRSPEDIIANRTSVDVVATENAKKDAREAVDDIYRLDHTILEKVRIDIDQLFFDVKRLAGEDISQTVKINSLQERSEVNLPEEVYYKLLLTEIEILEQIRTHVRNITIHVMENGITQNELKNARALADDLIIGLDASKDERFIIREIVQNSITANMFFDERATIEKRLKQEELVSDLMIPKNTLIVRKGDIITDDIYSRLNSLNLLEERLKYVDWAGIFILSMLTLLGLIMYLKAYKPEILQDNYILALLILIWIMTLVVIKCIHFTVGVIDYSSVGYLVPVAMSTMLITILISSRVAVFSTVMFSIFVSFVFQPDQAALFDYRFGVVSLVSGFTGVFSVSKMTHRSAIMRAGVIIAVTNVIAISSLHLLTVDFVPPVLSLNLLFGVINGLLSSVLTIGILPFLESTFGILSSVRLLELSNPNHPLLRKLLVEAPGTYHHSVIVGNLAEAAAEAVDGDPLLARVGAYYHDIGKTKRPYMFIENQINKENPHDKIAPSLSTLIITSHPKDGLELAEAHNLPKKICEIIYQHHGTSMLNFFYNKAKESEKSEANAADFRYQCKKPQSKEAAIVMVADAVEAAVRAMSKPTPVRIESMIRKIMKEKLEDGQFDECDLTFKDLDKMVYSFLHVLNGIFHARIEYPTEDKELPTKLESQKESFVHGL</sequence>
<feature type="transmembrane region" description="Helical" evidence="1">
    <location>
        <begin position="332"/>
        <end position="365"/>
    </location>
</feature>
<keyword evidence="1" id="KW-0812">Transmembrane</keyword>
<comment type="caution">
    <text evidence="3">The sequence shown here is derived from an EMBL/GenBank/DDBJ whole genome shotgun (WGS) entry which is preliminary data.</text>
</comment>
<dbReference type="InterPro" id="IPR006675">
    <property type="entry name" value="HDIG_dom"/>
</dbReference>
<dbReference type="PROSITE" id="PS51831">
    <property type="entry name" value="HD"/>
    <property type="match status" value="1"/>
</dbReference>
<dbReference type="NCBIfam" id="TIGR00277">
    <property type="entry name" value="HDIG"/>
    <property type="match status" value="1"/>
</dbReference>